<protein>
    <recommendedName>
        <fullName evidence="4">Aerotolerance regulator N-terminal domain-containing protein</fullName>
    </recommendedName>
</protein>
<feature type="transmembrane region" description="Helical" evidence="1">
    <location>
        <begin position="47"/>
        <end position="66"/>
    </location>
</feature>
<name>A0ABT6YGF2_9BACT</name>
<evidence type="ECO:0008006" key="4">
    <source>
        <dbReference type="Google" id="ProtNLM"/>
    </source>
</evidence>
<evidence type="ECO:0000313" key="2">
    <source>
        <dbReference type="EMBL" id="MDI9862168.1"/>
    </source>
</evidence>
<dbReference type="RefSeq" id="WP_283346448.1">
    <property type="nucleotide sequence ID" value="NZ_JASHIF010000026.1"/>
</dbReference>
<dbReference type="Proteomes" id="UP001236507">
    <property type="component" value="Unassembled WGS sequence"/>
</dbReference>
<reference evidence="2 3" key="1">
    <citation type="submission" date="2023-05" db="EMBL/GenBank/DDBJ databases">
        <title>Novel species of genus Flectobacillus isolated from stream in China.</title>
        <authorList>
            <person name="Lu H."/>
        </authorList>
    </citation>
    <scope>NUCLEOTIDE SEQUENCE [LARGE SCALE GENOMIC DNA]</scope>
    <source>
        <strain evidence="2 3">KCTC 42575</strain>
    </source>
</reference>
<dbReference type="EMBL" id="JASHIF010000026">
    <property type="protein sequence ID" value="MDI9862168.1"/>
    <property type="molecule type" value="Genomic_DNA"/>
</dbReference>
<sequence>MIIQINFQFQLNTVSNIILLVAVLIMGIVQIVSLGRNRSKGRWRVKVLLNFLLWISILGWILQPTFTRSSDSNQILIYQQNIPHTNLQHWQDSLHIAESFTEKELLQSINEHPAWISKIGTVYLAGTHFESTLLNQLLDKEWKWLPAWNSNQLQSIRWEGVLYRGDLQRVSGKILSEQTQVLSLKIGEQVLDSLMLKKGLVDFNLIFPAFVKGKAKCELWLGEKLLQPIHFAVMEKPAKSVLVLQSNPDFESKTLADWMGKRGYKVEIWTKVAKNTQNQFQINTKQSLKSYDLIVTDSNLAADARVKKVLGENKGVLIINLSNPETETRIINQALGTQWRLTKSSTQEAIQLSNDLTALPYQIQPNTWQKSLKEYPIAVQRQKGRVGLSLLNETYPLMLSGDSVTYNKIWASTLEAVLPFEPISVQVNAPVFVNIPTQIRLNTLKKNVDWQVGEDTLKPSVSSLNSQNEYQNYRFTKTGWQPLFDSLSVYVEDSTQDLAYLQRLKMYVGNNFSEKNQKNIELSIARQSSLSPWLWWGLILFILTALWVEPKW</sequence>
<evidence type="ECO:0000313" key="3">
    <source>
        <dbReference type="Proteomes" id="UP001236507"/>
    </source>
</evidence>
<gene>
    <name evidence="2" type="ORF">QM524_23295</name>
</gene>
<keyword evidence="1" id="KW-1133">Transmembrane helix</keyword>
<evidence type="ECO:0000256" key="1">
    <source>
        <dbReference type="SAM" id="Phobius"/>
    </source>
</evidence>
<proteinExistence type="predicted"/>
<organism evidence="2 3">
    <name type="scientific">Flectobacillus roseus</name>
    <dbReference type="NCBI Taxonomy" id="502259"/>
    <lineage>
        <taxon>Bacteria</taxon>
        <taxon>Pseudomonadati</taxon>
        <taxon>Bacteroidota</taxon>
        <taxon>Cytophagia</taxon>
        <taxon>Cytophagales</taxon>
        <taxon>Flectobacillaceae</taxon>
        <taxon>Flectobacillus</taxon>
    </lineage>
</organism>
<comment type="caution">
    <text evidence="2">The sequence shown here is derived from an EMBL/GenBank/DDBJ whole genome shotgun (WGS) entry which is preliminary data.</text>
</comment>
<feature type="transmembrane region" description="Helical" evidence="1">
    <location>
        <begin position="17"/>
        <end position="35"/>
    </location>
</feature>
<keyword evidence="1" id="KW-0812">Transmembrane</keyword>
<keyword evidence="3" id="KW-1185">Reference proteome</keyword>
<keyword evidence="1" id="KW-0472">Membrane</keyword>
<accession>A0ABT6YGF2</accession>